<organism evidence="2 3">
    <name type="scientific">Herbaspirillum hiltneri N3</name>
    <dbReference type="NCBI Taxonomy" id="1262470"/>
    <lineage>
        <taxon>Bacteria</taxon>
        <taxon>Pseudomonadati</taxon>
        <taxon>Pseudomonadota</taxon>
        <taxon>Betaproteobacteria</taxon>
        <taxon>Burkholderiales</taxon>
        <taxon>Oxalobacteraceae</taxon>
        <taxon>Herbaspirillum</taxon>
    </lineage>
</organism>
<gene>
    <name evidence="2" type="ORF">F506_15275</name>
</gene>
<sequence length="218" mass="23259">MKKVVSTMLRHGVAPSLLVVASVAGATELRVTGKIVPDACLPVFSDAGVVDYGPISSERGAAKILSKKIFSLSVSCALPSRLALRLIDNRESAPIPQMQTVAMRNRSKKHLFGLGAESGQNAGAYIVSFEPAHPKATPPAMLESATGINATQWMLSSDNAIRKNVLYAWDAEHKIHPGGTLTFEVKLSIQAVIDSADNTQEKEDASLNGSATFELLYL</sequence>
<keyword evidence="3" id="KW-1185">Reference proteome</keyword>
<name>A0ABN4I2K9_9BURK</name>
<reference evidence="3" key="1">
    <citation type="journal article" date="2015" name="Genome Announc.">
        <title>Complete Genome Sequence of Herbaspirillum hiltneri N3 (DSM 17495), Isolated from Surface-Sterilized Wheat Roots.</title>
        <authorList>
            <person name="Guizelini D."/>
            <person name="Saizaki P.M."/>
            <person name="Coimbra N.A."/>
            <person name="Weiss V.A."/>
            <person name="Faoro H."/>
            <person name="Sfeir M.Z."/>
            <person name="Baura V.A."/>
            <person name="Monteiro R.A."/>
            <person name="Chubatsu L.S."/>
            <person name="Souza E.M."/>
            <person name="Cruz L.M."/>
            <person name="Pedrosa F.O."/>
            <person name="Raittz R.T."/>
            <person name="Marchaukoski J.N."/>
            <person name="Steffens M.B."/>
        </authorList>
    </citation>
    <scope>NUCLEOTIDE SEQUENCE [LARGE SCALE GENOMIC DNA]</scope>
    <source>
        <strain evidence="3">N3</strain>
    </source>
</reference>
<evidence type="ECO:0000313" key="2">
    <source>
        <dbReference type="EMBL" id="AKZ63846.1"/>
    </source>
</evidence>
<accession>A0ABN4I2K9</accession>
<protein>
    <recommendedName>
        <fullName evidence="4">DUF1120 domain-containing protein</fullName>
    </recommendedName>
</protein>
<evidence type="ECO:0000313" key="3">
    <source>
        <dbReference type="Proteomes" id="UP000063429"/>
    </source>
</evidence>
<dbReference type="EMBL" id="CP011409">
    <property type="protein sequence ID" value="AKZ63846.1"/>
    <property type="molecule type" value="Genomic_DNA"/>
</dbReference>
<evidence type="ECO:0008006" key="4">
    <source>
        <dbReference type="Google" id="ProtNLM"/>
    </source>
</evidence>
<feature type="chain" id="PRO_5047319607" description="DUF1120 domain-containing protein" evidence="1">
    <location>
        <begin position="27"/>
        <end position="218"/>
    </location>
</feature>
<dbReference type="RefSeq" id="WP_053198797.1">
    <property type="nucleotide sequence ID" value="NZ_CP011409.1"/>
</dbReference>
<feature type="signal peptide" evidence="1">
    <location>
        <begin position="1"/>
        <end position="26"/>
    </location>
</feature>
<dbReference type="Pfam" id="PF06551">
    <property type="entry name" value="DUF1120"/>
    <property type="match status" value="1"/>
</dbReference>
<dbReference type="Proteomes" id="UP000063429">
    <property type="component" value="Chromosome"/>
</dbReference>
<dbReference type="InterPro" id="IPR010546">
    <property type="entry name" value="DUF1120"/>
</dbReference>
<proteinExistence type="predicted"/>
<evidence type="ECO:0000256" key="1">
    <source>
        <dbReference type="SAM" id="SignalP"/>
    </source>
</evidence>
<keyword evidence="1" id="KW-0732">Signal</keyword>